<feature type="domain" description="C2H2-type" evidence="11">
    <location>
        <begin position="250"/>
        <end position="272"/>
    </location>
</feature>
<dbReference type="Proteomes" id="UP000693946">
    <property type="component" value="Linkage Group LG10"/>
</dbReference>
<gene>
    <name evidence="12" type="ORF">JOB18_020794</name>
</gene>
<sequence length="276" mass="31662">MCKIGTLRTLLNERLSAAVEEIFQLLETTLSEYEDEIERQRKLLEDGKRPVNNAEFASVLAIKQEQLQEPEPLHIKEEHEELWSIQKGEQYEGLMEDNKADITNVPFVAVSVESEDDKVEAKSPEVHQRPTVENTEEESAEQQMFAGSENETDNSDDELKRESTTQQGSAYTQKPKEIHIIVEKCICTTGKKKFSCSKCGKHFTSKGTLQRHIRAHNGDRPFSCSHCGKRFSRKQHLQEHVPIHTGEQPFSCSVCGKKFRFSAGMRKHKRTHKYNC</sequence>
<comment type="caution">
    <text evidence="12">The sequence shown here is derived from an EMBL/GenBank/DDBJ whole genome shotgun (WGS) entry which is preliminary data.</text>
</comment>
<dbReference type="FunFam" id="3.30.160.60:FF:000671">
    <property type="entry name" value="Zinc finger protein 26"/>
    <property type="match status" value="1"/>
</dbReference>
<dbReference type="EMBL" id="JAGKHQ010000002">
    <property type="protein sequence ID" value="KAG7522379.1"/>
    <property type="molecule type" value="Genomic_DNA"/>
</dbReference>
<dbReference type="GO" id="GO:0008270">
    <property type="term" value="F:zinc ion binding"/>
    <property type="evidence" value="ECO:0007669"/>
    <property type="project" value="UniProtKB-KW"/>
</dbReference>
<evidence type="ECO:0000313" key="12">
    <source>
        <dbReference type="EMBL" id="KAG7522379.1"/>
    </source>
</evidence>
<evidence type="ECO:0000256" key="8">
    <source>
        <dbReference type="ARBA" id="ARBA00023242"/>
    </source>
</evidence>
<keyword evidence="2" id="KW-0677">Repeat</keyword>
<dbReference type="GO" id="GO:0000981">
    <property type="term" value="F:DNA-binding transcription factor activity, RNA polymerase II-specific"/>
    <property type="evidence" value="ECO:0007669"/>
    <property type="project" value="TreeGrafter"/>
</dbReference>
<dbReference type="PROSITE" id="PS00028">
    <property type="entry name" value="ZINC_FINGER_C2H2_1"/>
    <property type="match status" value="3"/>
</dbReference>
<keyword evidence="8" id="KW-0539">Nucleus</keyword>
<protein>
    <submittedName>
        <fullName evidence="12">Zinc finger protein 32-like</fullName>
    </submittedName>
</protein>
<dbReference type="FunFam" id="3.30.160.60:FF:000100">
    <property type="entry name" value="Zinc finger 45-like"/>
    <property type="match status" value="1"/>
</dbReference>
<accession>A0AAV6SYY2</accession>
<dbReference type="PANTHER" id="PTHR23235">
    <property type="entry name" value="KRUEPPEL-LIKE TRANSCRIPTION FACTOR"/>
    <property type="match status" value="1"/>
</dbReference>
<evidence type="ECO:0000256" key="9">
    <source>
        <dbReference type="PROSITE-ProRule" id="PRU00042"/>
    </source>
</evidence>
<keyword evidence="3 9" id="KW-0863">Zinc-finger</keyword>
<evidence type="ECO:0000256" key="6">
    <source>
        <dbReference type="ARBA" id="ARBA00023125"/>
    </source>
</evidence>
<dbReference type="SMART" id="SM00355">
    <property type="entry name" value="ZnF_C2H2"/>
    <property type="match status" value="3"/>
</dbReference>
<feature type="domain" description="C2H2-type" evidence="11">
    <location>
        <begin position="194"/>
        <end position="221"/>
    </location>
</feature>
<dbReference type="GO" id="GO:0000978">
    <property type="term" value="F:RNA polymerase II cis-regulatory region sequence-specific DNA binding"/>
    <property type="evidence" value="ECO:0007669"/>
    <property type="project" value="TreeGrafter"/>
</dbReference>
<dbReference type="AlphaFoldDB" id="A0AAV6SYY2"/>
<dbReference type="Pfam" id="PF00096">
    <property type="entry name" value="zf-C2H2"/>
    <property type="match status" value="3"/>
</dbReference>
<evidence type="ECO:0000256" key="4">
    <source>
        <dbReference type="ARBA" id="ARBA00022833"/>
    </source>
</evidence>
<reference evidence="12 13" key="1">
    <citation type="journal article" date="2021" name="Sci. Rep.">
        <title>Chromosome anchoring in Senegalese sole (Solea senegalensis) reveals sex-associated markers and genome rearrangements in flatfish.</title>
        <authorList>
            <person name="Guerrero-Cozar I."/>
            <person name="Gomez-Garrido J."/>
            <person name="Berbel C."/>
            <person name="Martinez-Blanch J.F."/>
            <person name="Alioto T."/>
            <person name="Claros M.G."/>
            <person name="Gagnaire P.A."/>
            <person name="Manchado M."/>
        </authorList>
    </citation>
    <scope>NUCLEOTIDE SEQUENCE [LARGE SCALE GENOMIC DNA]</scope>
    <source>
        <strain evidence="12">Sse05_10M</strain>
    </source>
</reference>
<keyword evidence="1" id="KW-0479">Metal-binding</keyword>
<dbReference type="PROSITE" id="PS50157">
    <property type="entry name" value="ZINC_FINGER_C2H2_2"/>
    <property type="match status" value="3"/>
</dbReference>
<evidence type="ECO:0000256" key="7">
    <source>
        <dbReference type="ARBA" id="ARBA00023163"/>
    </source>
</evidence>
<evidence type="ECO:0000256" key="5">
    <source>
        <dbReference type="ARBA" id="ARBA00023015"/>
    </source>
</evidence>
<dbReference type="PANTHER" id="PTHR23235:SF120">
    <property type="entry name" value="KRUPPEL-LIKE FACTOR 15"/>
    <property type="match status" value="1"/>
</dbReference>
<feature type="domain" description="C2H2-type" evidence="11">
    <location>
        <begin position="222"/>
        <end position="249"/>
    </location>
</feature>
<keyword evidence="13" id="KW-1185">Reference proteome</keyword>
<dbReference type="FunFam" id="3.30.160.60:FF:001485">
    <property type="entry name" value="Krueppel-related zinc finger protein"/>
    <property type="match status" value="1"/>
</dbReference>
<evidence type="ECO:0000256" key="3">
    <source>
        <dbReference type="ARBA" id="ARBA00022771"/>
    </source>
</evidence>
<organism evidence="12 13">
    <name type="scientific">Solea senegalensis</name>
    <name type="common">Senegalese sole</name>
    <dbReference type="NCBI Taxonomy" id="28829"/>
    <lineage>
        <taxon>Eukaryota</taxon>
        <taxon>Metazoa</taxon>
        <taxon>Chordata</taxon>
        <taxon>Craniata</taxon>
        <taxon>Vertebrata</taxon>
        <taxon>Euteleostomi</taxon>
        <taxon>Actinopterygii</taxon>
        <taxon>Neopterygii</taxon>
        <taxon>Teleostei</taxon>
        <taxon>Neoteleostei</taxon>
        <taxon>Acanthomorphata</taxon>
        <taxon>Carangaria</taxon>
        <taxon>Pleuronectiformes</taxon>
        <taxon>Pleuronectoidei</taxon>
        <taxon>Soleidae</taxon>
        <taxon>Solea</taxon>
    </lineage>
</organism>
<keyword evidence="4" id="KW-0862">Zinc</keyword>
<evidence type="ECO:0000313" key="13">
    <source>
        <dbReference type="Proteomes" id="UP000693946"/>
    </source>
</evidence>
<evidence type="ECO:0000256" key="10">
    <source>
        <dbReference type="SAM" id="MobiDB-lite"/>
    </source>
</evidence>
<feature type="region of interest" description="Disordered" evidence="10">
    <location>
        <begin position="114"/>
        <end position="173"/>
    </location>
</feature>
<feature type="compositionally biased region" description="Basic and acidic residues" evidence="10">
    <location>
        <begin position="119"/>
        <end position="130"/>
    </location>
</feature>
<keyword evidence="5" id="KW-0805">Transcription regulation</keyword>
<keyword evidence="6" id="KW-0238">DNA-binding</keyword>
<keyword evidence="7" id="KW-0804">Transcription</keyword>
<name>A0AAV6SYY2_SOLSE</name>
<evidence type="ECO:0000256" key="1">
    <source>
        <dbReference type="ARBA" id="ARBA00022723"/>
    </source>
</evidence>
<evidence type="ECO:0000259" key="11">
    <source>
        <dbReference type="PROSITE" id="PS50157"/>
    </source>
</evidence>
<evidence type="ECO:0000256" key="2">
    <source>
        <dbReference type="ARBA" id="ARBA00022737"/>
    </source>
</evidence>
<dbReference type="InterPro" id="IPR013087">
    <property type="entry name" value="Znf_C2H2_type"/>
</dbReference>
<proteinExistence type="predicted"/>